<gene>
    <name evidence="4" type="ORF">KFL01_15860</name>
</gene>
<evidence type="ECO:0000259" key="3">
    <source>
        <dbReference type="Pfam" id="PF07786"/>
    </source>
</evidence>
<feature type="region of interest" description="Disordered" evidence="1">
    <location>
        <begin position="1"/>
        <end position="24"/>
    </location>
</feature>
<feature type="transmembrane region" description="Helical" evidence="2">
    <location>
        <begin position="135"/>
        <end position="153"/>
    </location>
</feature>
<feature type="transmembrane region" description="Helical" evidence="2">
    <location>
        <begin position="111"/>
        <end position="129"/>
    </location>
</feature>
<protein>
    <recommendedName>
        <fullName evidence="3">Heparan-alpha-glucosaminide N-acetyltransferase catalytic domain-containing protein</fullName>
    </recommendedName>
</protein>
<reference evidence="4 5" key="1">
    <citation type="submission" date="2019-07" db="EMBL/GenBank/DDBJ databases">
        <title>Whole genome shotgun sequence of Kocuria flava NBRC 107626.</title>
        <authorList>
            <person name="Hosoyama A."/>
            <person name="Uohara A."/>
            <person name="Ohji S."/>
            <person name="Ichikawa N."/>
        </authorList>
    </citation>
    <scope>NUCLEOTIDE SEQUENCE [LARGE SCALE GENOMIC DNA]</scope>
    <source>
        <strain evidence="4 5">NBRC 107626</strain>
    </source>
</reference>
<organism evidence="4 5">
    <name type="scientific">Kocuria flava</name>
    <dbReference type="NCBI Taxonomy" id="446860"/>
    <lineage>
        <taxon>Bacteria</taxon>
        <taxon>Bacillati</taxon>
        <taxon>Actinomycetota</taxon>
        <taxon>Actinomycetes</taxon>
        <taxon>Micrococcales</taxon>
        <taxon>Micrococcaceae</taxon>
        <taxon>Kocuria</taxon>
    </lineage>
</organism>
<evidence type="ECO:0000256" key="1">
    <source>
        <dbReference type="SAM" id="MobiDB-lite"/>
    </source>
</evidence>
<dbReference type="EMBL" id="BJZR01000037">
    <property type="protein sequence ID" value="GEO92280.1"/>
    <property type="molecule type" value="Genomic_DNA"/>
</dbReference>
<feature type="transmembrane region" description="Helical" evidence="2">
    <location>
        <begin position="160"/>
        <end position="179"/>
    </location>
</feature>
<comment type="caution">
    <text evidence="4">The sequence shown here is derived from an EMBL/GenBank/DDBJ whole genome shotgun (WGS) entry which is preliminary data.</text>
</comment>
<feature type="transmembrane region" description="Helical" evidence="2">
    <location>
        <begin position="41"/>
        <end position="58"/>
    </location>
</feature>
<keyword evidence="2" id="KW-1133">Transmembrane helix</keyword>
<keyword evidence="2" id="KW-0812">Transmembrane</keyword>
<feature type="transmembrane region" description="Helical" evidence="2">
    <location>
        <begin position="370"/>
        <end position="387"/>
    </location>
</feature>
<keyword evidence="5" id="KW-1185">Reference proteome</keyword>
<sequence length="420" mass="44734">MDQRIRGDTMSDDPGHQKAAHAAVPVEAGRVPRKRLPGIDAARGLALIGLTAIHFLPAENEQTHEATLSWTLFSGDSAALFALLAGVGLAFSTGGRHPRTGRRMTGARVGVAVRALLIFALGVAINSLMPEDPPAFNILTYYGVFFVLTIPFLHLPARTLFLSAAGFAVAAPVLMLELGDQVPEFSSGNPTVIDVLTDPGATLAQLLLTGTYPALPYLTYLLVGLGIGRLHLHHIEIQTRLLAIGAGLAVTAQLASWLVLYIFGGYHQLTHAASLDEETLDGILIWGPDDALPAGSWWWLAITTPHTNMPLAIAWSLGVSLAVLGAFLLLARKVGPWLLPLSAMGAMTLTLYSTQLVLLSFELHYDQPELWFLAYLVAAAVFAMAWQRAAGQGPLERVVAMASRAAGRAVVGASADPGRR</sequence>
<feature type="domain" description="Heparan-alpha-glucosaminide N-acetyltransferase catalytic" evidence="3">
    <location>
        <begin position="35"/>
        <end position="241"/>
    </location>
</feature>
<accession>A0ABQ0X4M9</accession>
<dbReference type="InterPro" id="IPR012429">
    <property type="entry name" value="HGSNAT_cat"/>
</dbReference>
<feature type="transmembrane region" description="Helical" evidence="2">
    <location>
        <begin position="337"/>
        <end position="358"/>
    </location>
</feature>
<feature type="transmembrane region" description="Helical" evidence="2">
    <location>
        <begin position="241"/>
        <end position="263"/>
    </location>
</feature>
<feature type="compositionally biased region" description="Basic and acidic residues" evidence="1">
    <location>
        <begin position="1"/>
        <end position="16"/>
    </location>
</feature>
<evidence type="ECO:0000256" key="2">
    <source>
        <dbReference type="SAM" id="Phobius"/>
    </source>
</evidence>
<dbReference type="Pfam" id="PF07786">
    <property type="entry name" value="HGSNAT_cat"/>
    <property type="match status" value="1"/>
</dbReference>
<feature type="transmembrane region" description="Helical" evidence="2">
    <location>
        <begin position="312"/>
        <end position="330"/>
    </location>
</feature>
<feature type="transmembrane region" description="Helical" evidence="2">
    <location>
        <begin position="70"/>
        <end position="91"/>
    </location>
</feature>
<name>A0ABQ0X4M9_9MICC</name>
<evidence type="ECO:0000313" key="5">
    <source>
        <dbReference type="Proteomes" id="UP000321155"/>
    </source>
</evidence>
<feature type="transmembrane region" description="Helical" evidence="2">
    <location>
        <begin position="214"/>
        <end position="232"/>
    </location>
</feature>
<proteinExistence type="predicted"/>
<dbReference type="Proteomes" id="UP000321155">
    <property type="component" value="Unassembled WGS sequence"/>
</dbReference>
<evidence type="ECO:0000313" key="4">
    <source>
        <dbReference type="EMBL" id="GEO92280.1"/>
    </source>
</evidence>
<keyword evidence="2" id="KW-0472">Membrane</keyword>